<evidence type="ECO:0000259" key="1">
    <source>
        <dbReference type="PROSITE" id="PS50003"/>
    </source>
</evidence>
<comment type="caution">
    <text evidence="2">The sequence shown here is derived from an EMBL/GenBank/DDBJ whole genome shotgun (WGS) entry which is preliminary data.</text>
</comment>
<dbReference type="Gene3D" id="2.30.29.30">
    <property type="entry name" value="Pleckstrin-homology domain (PH domain)/Phosphotyrosine-binding domain (PTB)"/>
    <property type="match status" value="1"/>
</dbReference>
<dbReference type="EMBL" id="JAHFZB010000036">
    <property type="protein sequence ID" value="KAK6470337.1"/>
    <property type="molecule type" value="Genomic_DNA"/>
</dbReference>
<evidence type="ECO:0000313" key="2">
    <source>
        <dbReference type="EMBL" id="KAK6470337.1"/>
    </source>
</evidence>
<reference evidence="2 3" key="1">
    <citation type="submission" date="2021-05" db="EMBL/GenBank/DDBJ databases">
        <authorList>
            <person name="Zahm M."/>
            <person name="Klopp C."/>
            <person name="Cabau C."/>
            <person name="Kuhl H."/>
            <person name="Suciu R."/>
            <person name="Ciorpac M."/>
            <person name="Holostenco D."/>
            <person name="Gessner J."/>
            <person name="Wuertz S."/>
            <person name="Hohne C."/>
            <person name="Stock M."/>
            <person name="Gislard M."/>
            <person name="Lluch J."/>
            <person name="Milhes M."/>
            <person name="Lampietro C."/>
            <person name="Lopez Roques C."/>
            <person name="Donnadieu C."/>
            <person name="Du K."/>
            <person name="Schartl M."/>
            <person name="Guiguen Y."/>
        </authorList>
    </citation>
    <scope>NUCLEOTIDE SEQUENCE [LARGE SCALE GENOMIC DNA]</scope>
    <source>
        <strain evidence="2">Hh-F2</strain>
        <tissue evidence="2">Blood</tissue>
    </source>
</reference>
<dbReference type="SUPFAM" id="SSF50729">
    <property type="entry name" value="PH domain-like"/>
    <property type="match status" value="1"/>
</dbReference>
<dbReference type="InterPro" id="IPR001849">
    <property type="entry name" value="PH_domain"/>
</dbReference>
<feature type="non-terminal residue" evidence="2">
    <location>
        <position position="1"/>
    </location>
</feature>
<keyword evidence="3" id="KW-1185">Reference proteome</keyword>
<protein>
    <submittedName>
        <fullName evidence="2">1-phosphatidylinositol 4,5-bisphosphate phosphodiesterase delta-3-A-like</fullName>
    </submittedName>
</protein>
<gene>
    <name evidence="2" type="ORF">HHUSO_G31328</name>
</gene>
<sequence length="129" mass="14699">SVMDVQCVLEGCQSEVLRGLCGSIPEAHCFTVVFRGPRRGLDLACSSEAEARHWIRGLRRLQERGQTMSQRDKLEHWIYNTCALPTSDKDNTLCFKEVKSLLRMINIEVTELCFTIQGERRGGERRGRG</sequence>
<feature type="domain" description="PH" evidence="1">
    <location>
        <begin position="1"/>
        <end position="63"/>
    </location>
</feature>
<accession>A0ABR0YCI7</accession>
<proteinExistence type="predicted"/>
<dbReference type="Proteomes" id="UP001369086">
    <property type="component" value="Unassembled WGS sequence"/>
</dbReference>
<organism evidence="2 3">
    <name type="scientific">Huso huso</name>
    <name type="common">Beluga</name>
    <name type="synonym">Acipenser huso</name>
    <dbReference type="NCBI Taxonomy" id="61971"/>
    <lineage>
        <taxon>Eukaryota</taxon>
        <taxon>Metazoa</taxon>
        <taxon>Chordata</taxon>
        <taxon>Craniata</taxon>
        <taxon>Vertebrata</taxon>
        <taxon>Euteleostomi</taxon>
        <taxon>Actinopterygii</taxon>
        <taxon>Chondrostei</taxon>
        <taxon>Acipenseriformes</taxon>
        <taxon>Acipenseridae</taxon>
        <taxon>Huso</taxon>
    </lineage>
</organism>
<evidence type="ECO:0000313" key="3">
    <source>
        <dbReference type="Proteomes" id="UP001369086"/>
    </source>
</evidence>
<dbReference type="PROSITE" id="PS50003">
    <property type="entry name" value="PH_DOMAIN"/>
    <property type="match status" value="1"/>
</dbReference>
<dbReference type="InterPro" id="IPR011993">
    <property type="entry name" value="PH-like_dom_sf"/>
</dbReference>
<name>A0ABR0YCI7_HUSHU</name>